<name>A0A8H5YVD5_9HYPO</name>
<proteinExistence type="predicted"/>
<protein>
    <submittedName>
        <fullName evidence="2">Uncharacterized protein</fullName>
    </submittedName>
</protein>
<accession>A0A8H5YVD5</accession>
<feature type="compositionally biased region" description="Low complexity" evidence="1">
    <location>
        <begin position="48"/>
        <end position="63"/>
    </location>
</feature>
<sequence length="260" mass="29921">MTKHIIRLKWPDGKYCETIETGPSQGLEYYTSDMMYEERWLMEAPPRSQESSSPEQDDSISSPTSVFNLSQHRDYEGKEIGVHVTREQSEALWHPPHCQAPNDSQAEDCVDGRRKSADAMHGALYRFIHADVYQALENTTLSDTHDLPQSPAFQRLCLSMFERIVGLSFNENDSWTLVFHPQLKGIFNSSCLFLTLLLQAWDKAVRETHCVEYIADGEQYWIPCVVLREQRVIDLDLHPIIDIDAHPEFEGTILNIECMT</sequence>
<gene>
    <name evidence="2" type="ORF">FMUND_4730</name>
</gene>
<reference evidence="2 3" key="1">
    <citation type="submission" date="2020-05" db="EMBL/GenBank/DDBJ databases">
        <title>Identification and distribution of gene clusters putatively required for synthesis of sphingolipid metabolism inhibitors in phylogenetically diverse species of the filamentous fungus Fusarium.</title>
        <authorList>
            <person name="Kim H.-S."/>
            <person name="Busman M."/>
            <person name="Brown D.W."/>
            <person name="Divon H."/>
            <person name="Uhlig S."/>
            <person name="Proctor R.H."/>
        </authorList>
    </citation>
    <scope>NUCLEOTIDE SEQUENCE [LARGE SCALE GENOMIC DNA]</scope>
    <source>
        <strain evidence="2 3">NRRL 66235</strain>
    </source>
</reference>
<comment type="caution">
    <text evidence="2">The sequence shown here is derived from an EMBL/GenBank/DDBJ whole genome shotgun (WGS) entry which is preliminary data.</text>
</comment>
<dbReference type="Proteomes" id="UP000544331">
    <property type="component" value="Unassembled WGS sequence"/>
</dbReference>
<evidence type="ECO:0000256" key="1">
    <source>
        <dbReference type="SAM" id="MobiDB-lite"/>
    </source>
</evidence>
<evidence type="ECO:0000313" key="3">
    <source>
        <dbReference type="Proteomes" id="UP000544331"/>
    </source>
</evidence>
<dbReference type="AlphaFoldDB" id="A0A8H5YVD5"/>
<dbReference type="EMBL" id="JAAOAN010000150">
    <property type="protein sequence ID" value="KAF5719349.1"/>
    <property type="molecule type" value="Genomic_DNA"/>
</dbReference>
<dbReference type="OrthoDB" id="5086100at2759"/>
<evidence type="ECO:0000313" key="2">
    <source>
        <dbReference type="EMBL" id="KAF5719349.1"/>
    </source>
</evidence>
<organism evidence="2 3">
    <name type="scientific">Fusarium mundagurra</name>
    <dbReference type="NCBI Taxonomy" id="1567541"/>
    <lineage>
        <taxon>Eukaryota</taxon>
        <taxon>Fungi</taxon>
        <taxon>Dikarya</taxon>
        <taxon>Ascomycota</taxon>
        <taxon>Pezizomycotina</taxon>
        <taxon>Sordariomycetes</taxon>
        <taxon>Hypocreomycetidae</taxon>
        <taxon>Hypocreales</taxon>
        <taxon>Nectriaceae</taxon>
        <taxon>Fusarium</taxon>
        <taxon>Fusarium fujikuroi species complex</taxon>
    </lineage>
</organism>
<keyword evidence="3" id="KW-1185">Reference proteome</keyword>
<feature type="region of interest" description="Disordered" evidence="1">
    <location>
        <begin position="43"/>
        <end position="67"/>
    </location>
</feature>